<reference evidence="2" key="1">
    <citation type="journal article" date="2014" name="Proc. Natl. Acad. Sci. U.S.A.">
        <title>Extensive sampling of basidiomycete genomes demonstrates inadequacy of the white-rot/brown-rot paradigm for wood decay fungi.</title>
        <authorList>
            <person name="Riley R."/>
            <person name="Salamov A.A."/>
            <person name="Brown D.W."/>
            <person name="Nagy L.G."/>
            <person name="Floudas D."/>
            <person name="Held B.W."/>
            <person name="Levasseur A."/>
            <person name="Lombard V."/>
            <person name="Morin E."/>
            <person name="Otillar R."/>
            <person name="Lindquist E.A."/>
            <person name="Sun H."/>
            <person name="LaButti K.M."/>
            <person name="Schmutz J."/>
            <person name="Jabbour D."/>
            <person name="Luo H."/>
            <person name="Baker S.E."/>
            <person name="Pisabarro A.G."/>
            <person name="Walton J.D."/>
            <person name="Blanchette R.A."/>
            <person name="Henrissat B."/>
            <person name="Martin F."/>
            <person name="Cullen D."/>
            <person name="Hibbett D.S."/>
            <person name="Grigoriev I.V."/>
        </authorList>
    </citation>
    <scope>NUCLEOTIDE SEQUENCE [LARGE SCALE GENOMIC DNA]</scope>
    <source>
        <strain evidence="2">CBS 339.88</strain>
    </source>
</reference>
<sequence length="116" mass="12689">MVFLCLPSGSGGRKNLFSVVCLHLGGSHLPTIRGFHANACPKGDSVCGQTNYHSSNLPYHLEYRNDVYVPSIHPTVSCPVIFLLRLPLSIGPEVLKGNIIDLDRGQEKNLPRPPTQ</sequence>
<organism evidence="1 2">
    <name type="scientific">Galerina marginata (strain CBS 339.88)</name>
    <dbReference type="NCBI Taxonomy" id="685588"/>
    <lineage>
        <taxon>Eukaryota</taxon>
        <taxon>Fungi</taxon>
        <taxon>Dikarya</taxon>
        <taxon>Basidiomycota</taxon>
        <taxon>Agaricomycotina</taxon>
        <taxon>Agaricomycetes</taxon>
        <taxon>Agaricomycetidae</taxon>
        <taxon>Agaricales</taxon>
        <taxon>Agaricineae</taxon>
        <taxon>Strophariaceae</taxon>
        <taxon>Galerina</taxon>
    </lineage>
</organism>
<evidence type="ECO:0000313" key="2">
    <source>
        <dbReference type="Proteomes" id="UP000027222"/>
    </source>
</evidence>
<dbReference type="AlphaFoldDB" id="A0A067T989"/>
<name>A0A067T989_GALM3</name>
<proteinExistence type="predicted"/>
<evidence type="ECO:0000313" key="1">
    <source>
        <dbReference type="EMBL" id="KDR75553.1"/>
    </source>
</evidence>
<dbReference type="HOGENOM" id="CLU_2097043_0_0_1"/>
<gene>
    <name evidence="1" type="ORF">GALMADRAFT_487124</name>
</gene>
<dbReference type="Proteomes" id="UP000027222">
    <property type="component" value="Unassembled WGS sequence"/>
</dbReference>
<dbReference type="EMBL" id="KL142380">
    <property type="protein sequence ID" value="KDR75553.1"/>
    <property type="molecule type" value="Genomic_DNA"/>
</dbReference>
<keyword evidence="2" id="KW-1185">Reference proteome</keyword>
<protein>
    <submittedName>
        <fullName evidence="1">Uncharacterized protein</fullName>
    </submittedName>
</protein>
<accession>A0A067T989</accession>